<dbReference type="eggNOG" id="COG0492">
    <property type="taxonomic scope" value="Bacteria"/>
</dbReference>
<proteinExistence type="predicted"/>
<dbReference type="GO" id="GO:0016491">
    <property type="term" value="F:oxidoreductase activity"/>
    <property type="evidence" value="ECO:0007669"/>
    <property type="project" value="UniProtKB-KW"/>
</dbReference>
<dbReference type="SUPFAM" id="SSF51905">
    <property type="entry name" value="FAD/NAD(P)-binding domain"/>
    <property type="match status" value="1"/>
</dbReference>
<dbReference type="Gene3D" id="3.50.50.60">
    <property type="entry name" value="FAD/NAD(P)-binding domain"/>
    <property type="match status" value="1"/>
</dbReference>
<organism evidence="3 4">
    <name type="scientific">Owenweeksia hongkongensis (strain DSM 17368 / CIP 108786 / JCM 12287 / NRRL B-23963 / UST20020801)</name>
    <dbReference type="NCBI Taxonomy" id="926562"/>
    <lineage>
        <taxon>Bacteria</taxon>
        <taxon>Pseudomonadati</taxon>
        <taxon>Bacteroidota</taxon>
        <taxon>Flavobacteriia</taxon>
        <taxon>Flavobacteriales</taxon>
        <taxon>Owenweeksiaceae</taxon>
        <taxon>Owenweeksia</taxon>
    </lineage>
</organism>
<dbReference type="Pfam" id="PF13738">
    <property type="entry name" value="Pyr_redox_3"/>
    <property type="match status" value="1"/>
</dbReference>
<evidence type="ECO:0000256" key="2">
    <source>
        <dbReference type="ARBA" id="ARBA00023002"/>
    </source>
</evidence>
<keyword evidence="1" id="KW-0285">Flavoprotein</keyword>
<dbReference type="PATRIC" id="fig|926562.3.peg.1064"/>
<dbReference type="NCBIfam" id="TIGR04018">
    <property type="entry name" value="Bthiol_YpdA"/>
    <property type="match status" value="1"/>
</dbReference>
<dbReference type="KEGG" id="oho:Oweho_1046"/>
<dbReference type="EMBL" id="CP003156">
    <property type="protein sequence ID" value="AEV32055.1"/>
    <property type="molecule type" value="Genomic_DNA"/>
</dbReference>
<keyword evidence="4" id="KW-1185">Reference proteome</keyword>
<evidence type="ECO:0000313" key="3">
    <source>
        <dbReference type="EMBL" id="AEV32055.1"/>
    </source>
</evidence>
<dbReference type="PRINTS" id="PR00368">
    <property type="entry name" value="FADPNR"/>
</dbReference>
<dbReference type="Proteomes" id="UP000005631">
    <property type="component" value="Chromosome"/>
</dbReference>
<dbReference type="RefSeq" id="WP_014201415.1">
    <property type="nucleotide sequence ID" value="NC_016599.1"/>
</dbReference>
<dbReference type="PRINTS" id="PR00469">
    <property type="entry name" value="PNDRDTASEII"/>
</dbReference>
<reference evidence="3 4" key="1">
    <citation type="journal article" date="2012" name="Stand. Genomic Sci.">
        <title>Genome sequence of the orange-pigmented seawater bacterium Owenweeksia hongkongensis type strain (UST20020801(T)).</title>
        <authorList>
            <person name="Riedel T."/>
            <person name="Held B."/>
            <person name="Nolan M."/>
            <person name="Lucas S."/>
            <person name="Lapidus A."/>
            <person name="Tice H."/>
            <person name="Del Rio T.G."/>
            <person name="Cheng J.F."/>
            <person name="Han C."/>
            <person name="Tapia R."/>
            <person name="Goodwin L.A."/>
            <person name="Pitluck S."/>
            <person name="Liolios K."/>
            <person name="Mavromatis K."/>
            <person name="Pagani I."/>
            <person name="Ivanova N."/>
            <person name="Mikhailova N."/>
            <person name="Pati A."/>
            <person name="Chen A."/>
            <person name="Palaniappan K."/>
            <person name="Rohde M."/>
            <person name="Tindall B.J."/>
            <person name="Detter J.C."/>
            <person name="Goker M."/>
            <person name="Woyke T."/>
            <person name="Bristow J."/>
            <person name="Eisen J.A."/>
            <person name="Markowitz V."/>
            <person name="Hugenholtz P."/>
            <person name="Klenk H.P."/>
            <person name="Kyrpides N.C."/>
        </authorList>
    </citation>
    <scope>NUCLEOTIDE SEQUENCE</scope>
    <source>
        <strain evidence="4">DSM 17368 / JCM 12287 / NRRL B-23963</strain>
    </source>
</reference>
<protein>
    <submittedName>
        <fullName evidence="3">Putative bacillithiol system thiol disulfide oxidoreductase, YpdA family</fullName>
    </submittedName>
</protein>
<accession>G8R4G6</accession>
<evidence type="ECO:0000313" key="4">
    <source>
        <dbReference type="Proteomes" id="UP000005631"/>
    </source>
</evidence>
<dbReference type="InterPro" id="IPR050097">
    <property type="entry name" value="Ferredoxin-NADP_redctase_2"/>
</dbReference>
<sequence length="328" mass="37007">MLDVLIIGAGPIGLACGIEATKHKLNYLILEKGVLVNSLYHYPDNMTFFSTSEKLEIGGVPFVSNNPKPRKHEALEYYRRVAEKFQLNINFYESVKGIAKGGDHFVVNTSKGIYKTKSLVIATGFYDLPNKLNIPGEELSKVKHYYTDPHPYYRQKVVVIGAQNSAVDAALECWRKGAEVTMIVRGPEIANRVKYWVRPDIENRIEEGSIKAHFNANVTKVEEHSLTFMKDNKEHTIPNDFVLALTGYQPGYDLLKMAGVNISNEKTMRPSYNEANMESNIRQLYLAGVVVGGMETAKWFIENSRIHADLIMNDIMQKIKGESQSNSK</sequence>
<name>G8R4G6_OWEHD</name>
<dbReference type="STRING" id="926562.Oweho_1046"/>
<dbReference type="AlphaFoldDB" id="G8R4G6"/>
<dbReference type="InterPro" id="IPR023856">
    <property type="entry name" value="Bdr"/>
</dbReference>
<evidence type="ECO:0000256" key="1">
    <source>
        <dbReference type="ARBA" id="ARBA00022630"/>
    </source>
</evidence>
<dbReference type="InterPro" id="IPR036188">
    <property type="entry name" value="FAD/NAD-bd_sf"/>
</dbReference>
<dbReference type="OrthoDB" id="9778740at2"/>
<dbReference type="HOGENOM" id="CLU_067342_0_0_10"/>
<gene>
    <name evidence="3" type="ordered locus">Oweho_1046</name>
</gene>
<keyword evidence="2" id="KW-0560">Oxidoreductase</keyword>
<dbReference type="PANTHER" id="PTHR48105">
    <property type="entry name" value="THIOREDOXIN REDUCTASE 1-RELATED-RELATED"/>
    <property type="match status" value="1"/>
</dbReference>